<evidence type="ECO:0000313" key="2">
    <source>
        <dbReference type="Proteomes" id="UP001354989"/>
    </source>
</evidence>
<dbReference type="Proteomes" id="UP001354989">
    <property type="component" value="Chromosome"/>
</dbReference>
<accession>A0ABM7VBB7</accession>
<protein>
    <submittedName>
        <fullName evidence="1">Uncharacterized protein</fullName>
    </submittedName>
</protein>
<gene>
    <name evidence="1" type="ORF">PEPS_04870</name>
</gene>
<organism evidence="1 2">
    <name type="scientific">Persicobacter psychrovividus</name>
    <dbReference type="NCBI Taxonomy" id="387638"/>
    <lineage>
        <taxon>Bacteria</taxon>
        <taxon>Pseudomonadati</taxon>
        <taxon>Bacteroidota</taxon>
        <taxon>Cytophagia</taxon>
        <taxon>Cytophagales</taxon>
        <taxon>Persicobacteraceae</taxon>
        <taxon>Persicobacter</taxon>
    </lineage>
</organism>
<sequence>MDNCDNYDKSHDLCFSYFYSAQSGEFFQKKSHSLNHIIISCVTSKAKYW</sequence>
<reference evidence="1 2" key="1">
    <citation type="submission" date="2021-12" db="EMBL/GenBank/DDBJ databases">
        <title>Genome sequencing of bacteria with rrn-lacking chromosome and rrn-plasmid.</title>
        <authorList>
            <person name="Anda M."/>
            <person name="Iwasaki W."/>
        </authorList>
    </citation>
    <scope>NUCLEOTIDE SEQUENCE [LARGE SCALE GENOMIC DNA]</scope>
    <source>
        <strain evidence="1 2">NBRC 101262</strain>
    </source>
</reference>
<name>A0ABM7VBB7_9BACT</name>
<dbReference type="EMBL" id="AP025292">
    <property type="protein sequence ID" value="BDC98206.1"/>
    <property type="molecule type" value="Genomic_DNA"/>
</dbReference>
<keyword evidence="2" id="KW-1185">Reference proteome</keyword>
<proteinExistence type="predicted"/>
<evidence type="ECO:0000313" key="1">
    <source>
        <dbReference type="EMBL" id="BDC98206.1"/>
    </source>
</evidence>